<gene>
    <name evidence="2" type="ORF">GSBLH_T00007118001</name>
</gene>
<reference evidence="2" key="1">
    <citation type="submission" date="2010-02" db="EMBL/GenBank/DDBJ databases">
        <title>Sequencing and annotation of the Blastocystis hominis genome.</title>
        <authorList>
            <person name="Wincker P."/>
        </authorList>
    </citation>
    <scope>NUCLEOTIDE SEQUENCE</scope>
    <source>
        <strain evidence="2">Singapore isolate B</strain>
    </source>
</reference>
<evidence type="ECO:0000256" key="1">
    <source>
        <dbReference type="ARBA" id="ARBA00005536"/>
    </source>
</evidence>
<dbReference type="RefSeq" id="XP_012897378.1">
    <property type="nucleotide sequence ID" value="XM_013041924.1"/>
</dbReference>
<dbReference type="InterPro" id="IPR042277">
    <property type="entry name" value="IST1-like"/>
</dbReference>
<dbReference type="InterPro" id="IPR005061">
    <property type="entry name" value="Ist1"/>
</dbReference>
<comment type="similarity">
    <text evidence="1">Belongs to the IST1 family.</text>
</comment>
<dbReference type="GO" id="GO:0015031">
    <property type="term" value="P:protein transport"/>
    <property type="evidence" value="ECO:0007669"/>
    <property type="project" value="InterPro"/>
</dbReference>
<dbReference type="GeneID" id="24923242"/>
<sequence>MCCQNAIQRTTVKVANLRGKAAGIEKDIVAKFKRGDVELAKICVENLINIKKDMFVLQSLQVYIMNLDTSVGVIMMEKDPPHNLETCIGTILSCRNKVDVDELSSICQMLDSKYKGKISMLQNSGDAHIIERLSPSVPSNIDVENTLKQVLNAHGINYGPSLLLLSF</sequence>
<dbReference type="Pfam" id="PF03398">
    <property type="entry name" value="Ist1"/>
    <property type="match status" value="1"/>
</dbReference>
<dbReference type="InParanoid" id="D8M5J1"/>
<dbReference type="EMBL" id="FN668661">
    <property type="protein sequence ID" value="CBK23330.2"/>
    <property type="molecule type" value="Genomic_DNA"/>
</dbReference>
<dbReference type="Gene3D" id="1.20.1260.60">
    <property type="entry name" value="Vacuolar protein sorting-associated protein Ist1"/>
    <property type="match status" value="1"/>
</dbReference>
<protein>
    <submittedName>
        <fullName evidence="2">Uncharacterized protein</fullName>
    </submittedName>
</protein>
<dbReference type="AlphaFoldDB" id="D8M5J1"/>
<evidence type="ECO:0000313" key="2">
    <source>
        <dbReference type="EMBL" id="CBK23330.2"/>
    </source>
</evidence>
<keyword evidence="3" id="KW-1185">Reference proteome</keyword>
<dbReference type="OrthoDB" id="29853at2759"/>
<evidence type="ECO:0000313" key="3">
    <source>
        <dbReference type="Proteomes" id="UP000008312"/>
    </source>
</evidence>
<organism evidence="2">
    <name type="scientific">Blastocystis hominis</name>
    <dbReference type="NCBI Taxonomy" id="12968"/>
    <lineage>
        <taxon>Eukaryota</taxon>
        <taxon>Sar</taxon>
        <taxon>Stramenopiles</taxon>
        <taxon>Bigyra</taxon>
        <taxon>Opalozoa</taxon>
        <taxon>Opalinata</taxon>
        <taxon>Blastocystidae</taxon>
        <taxon>Blastocystis</taxon>
    </lineage>
</organism>
<name>D8M5J1_BLAHO</name>
<dbReference type="Proteomes" id="UP000008312">
    <property type="component" value="Unassembled WGS sequence"/>
</dbReference>
<proteinExistence type="inferred from homology"/>
<accession>D8M5J1</accession>